<evidence type="ECO:0000256" key="1">
    <source>
        <dbReference type="ARBA" id="ARBA00022472"/>
    </source>
</evidence>
<evidence type="ECO:0000256" key="6">
    <source>
        <dbReference type="ARBA" id="ARBA00023163"/>
    </source>
</evidence>
<feature type="region of interest" description="Disordered" evidence="8">
    <location>
        <begin position="352"/>
        <end position="384"/>
    </location>
</feature>
<keyword evidence="5 7" id="KW-0805">Transcription regulation</keyword>
<comment type="subcellular location">
    <subcellularLocation>
        <location evidence="7">Cytoplasm</location>
    </subcellularLocation>
</comment>
<evidence type="ECO:0000256" key="7">
    <source>
        <dbReference type="HAMAP-Rule" id="MF_00945"/>
    </source>
</evidence>
<dbReference type="HAMAP" id="MF_00945_B">
    <property type="entry name" value="NusA_B"/>
    <property type="match status" value="1"/>
</dbReference>
<dbReference type="FunFam" id="3.30.300.20:FF:000005">
    <property type="entry name" value="Transcription termination/antitermination protein NusA"/>
    <property type="match status" value="1"/>
</dbReference>
<evidence type="ECO:0000313" key="12">
    <source>
        <dbReference type="EMBL" id="MCC2223067.1"/>
    </source>
</evidence>
<evidence type="ECO:0000313" key="13">
    <source>
        <dbReference type="Proteomes" id="UP001198200"/>
    </source>
</evidence>
<dbReference type="InterPro" id="IPR009019">
    <property type="entry name" value="KH_sf_prok-type"/>
</dbReference>
<dbReference type="GO" id="GO:0006353">
    <property type="term" value="P:DNA-templated transcription termination"/>
    <property type="evidence" value="ECO:0007669"/>
    <property type="project" value="UniProtKB-UniRule"/>
</dbReference>
<comment type="subunit">
    <text evidence="7">Monomer. Binds directly to the core enzyme of the DNA-dependent RNA polymerase and to nascent RNA.</text>
</comment>
<comment type="similarity">
    <text evidence="7">Belongs to the NusA family.</text>
</comment>
<dbReference type="Gene3D" id="2.40.50.140">
    <property type="entry name" value="Nucleic acid-binding proteins"/>
    <property type="match status" value="1"/>
</dbReference>
<dbReference type="InterPro" id="IPR013735">
    <property type="entry name" value="TF_NusA_N"/>
</dbReference>
<dbReference type="SUPFAM" id="SSF54814">
    <property type="entry name" value="Prokaryotic type KH domain (KH-domain type II)"/>
    <property type="match status" value="2"/>
</dbReference>
<dbReference type="PANTHER" id="PTHR22648:SF0">
    <property type="entry name" value="TRANSCRIPTION TERMINATION_ANTITERMINATION PROTEIN NUSA"/>
    <property type="match status" value="1"/>
</dbReference>
<dbReference type="Pfam" id="PF08529">
    <property type="entry name" value="NusA_N"/>
    <property type="match status" value="1"/>
</dbReference>
<dbReference type="GO" id="GO:0003723">
    <property type="term" value="F:RNA binding"/>
    <property type="evidence" value="ECO:0007669"/>
    <property type="project" value="UniProtKB-UniRule"/>
</dbReference>
<sequence>MNTELMEALNVLEKEKNIRKEVVLKAIEESLVQACKHHFGKSDNIVVNMDYNTGEYEINMAKEVVENVEDQQTQISLPNAKILDKRAVYGSTVYVKVNSKEFGRIAAQIAKAIILQKLREEENRAVYERYKLMERDLVSGVISRHFERRGEDGKSTTVNVSVNLGKAEATLMAGEQIKGEEYKVNTRMKFYVVEVKDLPKGPKILLSRSRPELVKRLFEAEVAEIKDGTVEIKAISREAGSRTKMAVCSHDENVDAVGACVGVNSSRVNAVVDELGGEKIDIINWDENAAQFIENALSPSKVIFVAVDDDEHSALVVVPDSQLSLAIGKAGQNARLTAKLTGYKIDIKSESQAEEEGLFDEIDFSAAEETEQSEETAQDNEVQE</sequence>
<organism evidence="12 13">
    <name type="scientific">Anthropogastromicrobium aceti</name>
    <dbReference type="NCBI Taxonomy" id="2981768"/>
    <lineage>
        <taxon>Bacteria</taxon>
        <taxon>Bacillati</taxon>
        <taxon>Bacillota</taxon>
        <taxon>Clostridia</taxon>
        <taxon>Lachnospirales</taxon>
        <taxon>Lachnospiraceae</taxon>
        <taxon>Anthropogastromicrobium</taxon>
    </lineage>
</organism>
<dbReference type="Gene3D" id="3.30.300.20">
    <property type="match status" value="2"/>
</dbReference>
<dbReference type="CDD" id="cd04455">
    <property type="entry name" value="S1_NusA"/>
    <property type="match status" value="1"/>
</dbReference>
<reference evidence="12 13" key="1">
    <citation type="submission" date="2021-10" db="EMBL/GenBank/DDBJ databases">
        <title>Anaerobic single-cell dispensing facilitates the cultivation of human gut bacteria.</title>
        <authorList>
            <person name="Afrizal A."/>
        </authorList>
    </citation>
    <scope>NUCLEOTIDE SEQUENCE [LARGE SCALE GENOMIC DNA]</scope>
    <source>
        <strain evidence="12 13">CLA-AA-H224</strain>
    </source>
</reference>
<evidence type="ECO:0000259" key="9">
    <source>
        <dbReference type="Pfam" id="PF08529"/>
    </source>
</evidence>
<keyword evidence="1 7" id="KW-0806">Transcription termination</keyword>
<proteinExistence type="inferred from homology"/>
<dbReference type="InterPro" id="IPR012340">
    <property type="entry name" value="NA-bd_OB-fold"/>
</dbReference>
<dbReference type="PANTHER" id="PTHR22648">
    <property type="entry name" value="TRANSCRIPTION TERMINATION FACTOR NUSA"/>
    <property type="match status" value="1"/>
</dbReference>
<comment type="caution">
    <text evidence="12">The sequence shown here is derived from an EMBL/GenBank/DDBJ whole genome shotgun (WGS) entry which is preliminary data.</text>
</comment>
<dbReference type="CDD" id="cd02134">
    <property type="entry name" value="KH-II_NusA_rpt1"/>
    <property type="match status" value="1"/>
</dbReference>
<evidence type="ECO:0000259" key="11">
    <source>
        <dbReference type="Pfam" id="PF26594"/>
    </source>
</evidence>
<dbReference type="SUPFAM" id="SSF69705">
    <property type="entry name" value="Transcription factor NusA, N-terminal domain"/>
    <property type="match status" value="1"/>
</dbReference>
<protein>
    <recommendedName>
        <fullName evidence="7">Transcription termination/antitermination protein NusA</fullName>
    </recommendedName>
</protein>
<dbReference type="Pfam" id="PF13184">
    <property type="entry name" value="KH_NusA_1st"/>
    <property type="match status" value="1"/>
</dbReference>
<evidence type="ECO:0000256" key="8">
    <source>
        <dbReference type="SAM" id="MobiDB-lite"/>
    </source>
</evidence>
<dbReference type="Proteomes" id="UP001198200">
    <property type="component" value="Unassembled WGS sequence"/>
</dbReference>
<feature type="domain" description="NusA-like second KH" evidence="11">
    <location>
        <begin position="290"/>
        <end position="355"/>
    </location>
</feature>
<feature type="domain" description="Transcription factor NusA first KH" evidence="10">
    <location>
        <begin position="208"/>
        <end position="285"/>
    </location>
</feature>
<evidence type="ECO:0000256" key="2">
    <source>
        <dbReference type="ARBA" id="ARBA00022490"/>
    </source>
</evidence>
<dbReference type="GO" id="GO:0003700">
    <property type="term" value="F:DNA-binding transcription factor activity"/>
    <property type="evidence" value="ECO:0007669"/>
    <property type="project" value="InterPro"/>
</dbReference>
<keyword evidence="6 7" id="KW-0804">Transcription</keyword>
<dbReference type="InterPro" id="IPR030842">
    <property type="entry name" value="TF_NusA_bacterial"/>
</dbReference>
<dbReference type="CDD" id="cd22529">
    <property type="entry name" value="KH-II_NusA_rpt2"/>
    <property type="match status" value="1"/>
</dbReference>
<dbReference type="InterPro" id="IPR025249">
    <property type="entry name" value="TF_NusA_KH_1st"/>
</dbReference>
<dbReference type="InterPro" id="IPR058582">
    <property type="entry name" value="KH_NusA_2nd"/>
</dbReference>
<evidence type="ECO:0000256" key="5">
    <source>
        <dbReference type="ARBA" id="ARBA00023015"/>
    </source>
</evidence>
<dbReference type="EMBL" id="JAJEQN010000068">
    <property type="protein sequence ID" value="MCC2223067.1"/>
    <property type="molecule type" value="Genomic_DNA"/>
</dbReference>
<dbReference type="AlphaFoldDB" id="A0AAE3E858"/>
<dbReference type="FunFam" id="3.30.300.20:FF:000002">
    <property type="entry name" value="Transcription termination/antitermination protein NusA"/>
    <property type="match status" value="1"/>
</dbReference>
<accession>A0AAE3E858</accession>
<dbReference type="GO" id="GO:0031564">
    <property type="term" value="P:transcription antitermination"/>
    <property type="evidence" value="ECO:0007669"/>
    <property type="project" value="UniProtKB-UniRule"/>
</dbReference>
<gene>
    <name evidence="7 12" type="primary">nusA</name>
    <name evidence="12" type="ORF">LKD48_15815</name>
</gene>
<evidence type="ECO:0000259" key="10">
    <source>
        <dbReference type="Pfam" id="PF13184"/>
    </source>
</evidence>
<dbReference type="RefSeq" id="WP_118612117.1">
    <property type="nucleotide sequence ID" value="NZ_JAJEQN010000068.1"/>
</dbReference>
<keyword evidence="13" id="KW-1185">Reference proteome</keyword>
<comment type="function">
    <text evidence="7">Participates in both transcription termination and antitermination.</text>
</comment>
<name>A0AAE3E858_9FIRM</name>
<dbReference type="PROSITE" id="PS50084">
    <property type="entry name" value="KH_TYPE_1"/>
    <property type="match status" value="1"/>
</dbReference>
<evidence type="ECO:0000256" key="3">
    <source>
        <dbReference type="ARBA" id="ARBA00022814"/>
    </source>
</evidence>
<dbReference type="InterPro" id="IPR010213">
    <property type="entry name" value="TF_NusA"/>
</dbReference>
<evidence type="ECO:0000256" key="4">
    <source>
        <dbReference type="ARBA" id="ARBA00022884"/>
    </source>
</evidence>
<keyword evidence="4 7" id="KW-0694">RNA-binding</keyword>
<dbReference type="InterPro" id="IPR015946">
    <property type="entry name" value="KH_dom-like_a/b"/>
</dbReference>
<dbReference type="GO" id="GO:0005829">
    <property type="term" value="C:cytosol"/>
    <property type="evidence" value="ECO:0007669"/>
    <property type="project" value="TreeGrafter"/>
</dbReference>
<keyword evidence="3 7" id="KW-0889">Transcription antitermination</keyword>
<keyword evidence="2 7" id="KW-0963">Cytoplasm</keyword>
<dbReference type="NCBIfam" id="TIGR01953">
    <property type="entry name" value="NusA"/>
    <property type="match status" value="1"/>
</dbReference>
<dbReference type="Gene3D" id="3.30.1480.10">
    <property type="entry name" value="NusA, N-terminal domain"/>
    <property type="match status" value="1"/>
</dbReference>
<dbReference type="InterPro" id="IPR036555">
    <property type="entry name" value="NusA_N_sf"/>
</dbReference>
<dbReference type="Pfam" id="PF26594">
    <property type="entry name" value="KH_NusA_2nd"/>
    <property type="match status" value="1"/>
</dbReference>
<dbReference type="SUPFAM" id="SSF50249">
    <property type="entry name" value="Nucleic acid-binding proteins"/>
    <property type="match status" value="1"/>
</dbReference>
<feature type="domain" description="Transcription factor NusA N-terminal" evidence="9">
    <location>
        <begin position="4"/>
        <end position="123"/>
    </location>
</feature>